<dbReference type="InterPro" id="IPR002645">
    <property type="entry name" value="STAS_dom"/>
</dbReference>
<reference evidence="2" key="1">
    <citation type="submission" date="2021-11" db="EMBL/GenBank/DDBJ databases">
        <title>Vibrio ZSDE26 sp. nov. and Vibrio ZSDZ34 sp. nov., isolated from coastal seawater in Qingdao.</title>
        <authorList>
            <person name="Zhang P."/>
        </authorList>
    </citation>
    <scope>NUCLEOTIDE SEQUENCE</scope>
    <source>
        <strain evidence="2">ZSDZ34</strain>
    </source>
</reference>
<dbReference type="PANTHER" id="PTHR33495:SF2">
    <property type="entry name" value="ANTI-SIGMA FACTOR ANTAGONIST TM_1081-RELATED"/>
    <property type="match status" value="1"/>
</dbReference>
<feature type="domain" description="STAS" evidence="1">
    <location>
        <begin position="13"/>
        <end position="94"/>
    </location>
</feature>
<gene>
    <name evidence="2" type="ORF">LNL84_00645</name>
</gene>
<dbReference type="EMBL" id="JAJNNZ010000001">
    <property type="protein sequence ID" value="MCJ2375335.1"/>
    <property type="molecule type" value="Genomic_DNA"/>
</dbReference>
<dbReference type="PROSITE" id="PS50801">
    <property type="entry name" value="STAS"/>
    <property type="match status" value="1"/>
</dbReference>
<dbReference type="AlphaFoldDB" id="A0A9X1W9K7"/>
<accession>A0A9X1W9K7</accession>
<name>A0A9X1W9K7_9VIBR</name>
<protein>
    <submittedName>
        <fullName evidence="2">STAS domain-containing protein</fullName>
    </submittedName>
</protein>
<dbReference type="GO" id="GO:0043856">
    <property type="term" value="F:anti-sigma factor antagonist activity"/>
    <property type="evidence" value="ECO:0007669"/>
    <property type="project" value="TreeGrafter"/>
</dbReference>
<organism evidence="2 3">
    <name type="scientific">Vibrio gelatinilyticus</name>
    <dbReference type="NCBI Taxonomy" id="2893468"/>
    <lineage>
        <taxon>Bacteria</taxon>
        <taxon>Pseudomonadati</taxon>
        <taxon>Pseudomonadota</taxon>
        <taxon>Gammaproteobacteria</taxon>
        <taxon>Vibrionales</taxon>
        <taxon>Vibrionaceae</taxon>
        <taxon>Vibrio</taxon>
    </lineage>
</organism>
<dbReference type="PANTHER" id="PTHR33495">
    <property type="entry name" value="ANTI-SIGMA FACTOR ANTAGONIST TM_1081-RELATED-RELATED"/>
    <property type="match status" value="1"/>
</dbReference>
<dbReference type="RefSeq" id="WP_244354246.1">
    <property type="nucleotide sequence ID" value="NZ_JAJNNZ010000001.1"/>
</dbReference>
<sequence>MELHTQNSNTHTLTVQLFGDFDAKGSRDAQPKIDGVIHQDKHQEIEVDFSQVRFLDSSGVGAIVYLYKRLVERNRKMRLENVQGQPLEIMTLLRIGQAIPINTCANSEYI</sequence>
<evidence type="ECO:0000313" key="3">
    <source>
        <dbReference type="Proteomes" id="UP001139488"/>
    </source>
</evidence>
<evidence type="ECO:0000313" key="2">
    <source>
        <dbReference type="EMBL" id="MCJ2375335.1"/>
    </source>
</evidence>
<comment type="caution">
    <text evidence="2">The sequence shown here is derived from an EMBL/GenBank/DDBJ whole genome shotgun (WGS) entry which is preliminary data.</text>
</comment>
<dbReference type="SUPFAM" id="SSF52091">
    <property type="entry name" value="SpoIIaa-like"/>
    <property type="match status" value="1"/>
</dbReference>
<proteinExistence type="predicted"/>
<dbReference type="Proteomes" id="UP001139488">
    <property type="component" value="Unassembled WGS sequence"/>
</dbReference>
<dbReference type="Gene3D" id="3.30.750.24">
    <property type="entry name" value="STAS domain"/>
    <property type="match status" value="1"/>
</dbReference>
<dbReference type="CDD" id="cd07043">
    <property type="entry name" value="STAS_anti-anti-sigma_factors"/>
    <property type="match status" value="1"/>
</dbReference>
<dbReference type="Pfam" id="PF01740">
    <property type="entry name" value="STAS"/>
    <property type="match status" value="1"/>
</dbReference>
<keyword evidence="3" id="KW-1185">Reference proteome</keyword>
<evidence type="ECO:0000259" key="1">
    <source>
        <dbReference type="PROSITE" id="PS50801"/>
    </source>
</evidence>
<dbReference type="InterPro" id="IPR036513">
    <property type="entry name" value="STAS_dom_sf"/>
</dbReference>